<keyword evidence="8" id="KW-1185">Reference proteome</keyword>
<dbReference type="InterPro" id="IPR017941">
    <property type="entry name" value="Rieske_2Fe-2S"/>
</dbReference>
<dbReference type="Pfam" id="PF00355">
    <property type="entry name" value="Rieske"/>
    <property type="match status" value="1"/>
</dbReference>
<keyword evidence="4" id="KW-0408">Iron</keyword>
<keyword evidence="3" id="KW-0560">Oxidoreductase</keyword>
<dbReference type="Proteomes" id="UP000193529">
    <property type="component" value="Unassembled WGS sequence"/>
</dbReference>
<evidence type="ECO:0000313" key="8">
    <source>
        <dbReference type="Proteomes" id="UP000193529"/>
    </source>
</evidence>
<dbReference type="STRING" id="153971.AWC19_13670"/>
<dbReference type="PROSITE" id="PS51296">
    <property type="entry name" value="RIESKE"/>
    <property type="match status" value="1"/>
</dbReference>
<accession>A0A1X1ZF87</accession>
<proteinExistence type="predicted"/>
<evidence type="ECO:0000256" key="5">
    <source>
        <dbReference type="ARBA" id="ARBA00023014"/>
    </source>
</evidence>
<evidence type="ECO:0000256" key="4">
    <source>
        <dbReference type="ARBA" id="ARBA00023004"/>
    </source>
</evidence>
<evidence type="ECO:0000256" key="2">
    <source>
        <dbReference type="ARBA" id="ARBA00022723"/>
    </source>
</evidence>
<dbReference type="PANTHER" id="PTHR21266:SF60">
    <property type="entry name" value="3-KETOSTEROID-9-ALPHA-MONOOXYGENASE, OXYGENASE COMPONENT"/>
    <property type="match status" value="1"/>
</dbReference>
<comment type="caution">
    <text evidence="7">The sequence shown here is derived from an EMBL/GenBank/DDBJ whole genome shotgun (WGS) entry which is preliminary data.</text>
</comment>
<dbReference type="Gene3D" id="2.102.10.10">
    <property type="entry name" value="Rieske [2Fe-2S] iron-sulphur domain"/>
    <property type="match status" value="1"/>
</dbReference>
<dbReference type="Gene3D" id="3.90.380.10">
    <property type="entry name" value="Naphthalene 1,2-dioxygenase Alpha Subunit, Chain A, domain 1"/>
    <property type="match status" value="1"/>
</dbReference>
<protein>
    <recommendedName>
        <fullName evidence="6">Rieske domain-containing protein</fullName>
    </recommendedName>
</protein>
<name>A0A1X1ZF87_9MYCO</name>
<dbReference type="InterPro" id="IPR036922">
    <property type="entry name" value="Rieske_2Fe-2S_sf"/>
</dbReference>
<keyword evidence="2" id="KW-0479">Metal-binding</keyword>
<reference evidence="7 8" key="1">
    <citation type="submission" date="2016-01" db="EMBL/GenBank/DDBJ databases">
        <title>The new phylogeny of the genus Mycobacterium.</title>
        <authorList>
            <person name="Tarcisio F."/>
            <person name="Conor M."/>
            <person name="Antonella G."/>
            <person name="Elisabetta G."/>
            <person name="Giulia F.S."/>
            <person name="Sara T."/>
            <person name="Anna F."/>
            <person name="Clotilde B."/>
            <person name="Roberto B."/>
            <person name="Veronica D.S."/>
            <person name="Fabio R."/>
            <person name="Monica P."/>
            <person name="Olivier J."/>
            <person name="Enrico T."/>
            <person name="Nicola S."/>
        </authorList>
    </citation>
    <scope>NUCLEOTIDE SEQUENCE [LARGE SCALE GENOMIC DNA]</scope>
    <source>
        <strain evidence="7 8">DSM 44572</strain>
    </source>
</reference>
<dbReference type="EMBL" id="LQPJ01000116">
    <property type="protein sequence ID" value="ORW21992.1"/>
    <property type="molecule type" value="Genomic_DNA"/>
</dbReference>
<feature type="domain" description="Rieske" evidence="6">
    <location>
        <begin position="1"/>
        <end position="78"/>
    </location>
</feature>
<dbReference type="PANTHER" id="PTHR21266">
    <property type="entry name" value="IRON-SULFUR DOMAIN CONTAINING PROTEIN"/>
    <property type="match status" value="1"/>
</dbReference>
<dbReference type="CDD" id="cd03469">
    <property type="entry name" value="Rieske_RO_Alpha_N"/>
    <property type="match status" value="1"/>
</dbReference>
<evidence type="ECO:0000256" key="3">
    <source>
        <dbReference type="ARBA" id="ARBA00023002"/>
    </source>
</evidence>
<dbReference type="GO" id="GO:0004497">
    <property type="term" value="F:monooxygenase activity"/>
    <property type="evidence" value="ECO:0007669"/>
    <property type="project" value="UniProtKB-ARBA"/>
</dbReference>
<dbReference type="GO" id="GO:0016705">
    <property type="term" value="F:oxidoreductase activity, acting on paired donors, with incorporation or reduction of molecular oxygen"/>
    <property type="evidence" value="ECO:0007669"/>
    <property type="project" value="UniProtKB-ARBA"/>
</dbReference>
<keyword evidence="5" id="KW-0411">Iron-sulfur</keyword>
<dbReference type="SUPFAM" id="SSF55961">
    <property type="entry name" value="Bet v1-like"/>
    <property type="match status" value="1"/>
</dbReference>
<dbReference type="InterPro" id="IPR050584">
    <property type="entry name" value="Cholesterol_7-desaturase"/>
</dbReference>
<dbReference type="GO" id="GO:0046872">
    <property type="term" value="F:metal ion binding"/>
    <property type="evidence" value="ECO:0007669"/>
    <property type="project" value="UniProtKB-KW"/>
</dbReference>
<dbReference type="GO" id="GO:0051537">
    <property type="term" value="F:2 iron, 2 sulfur cluster binding"/>
    <property type="evidence" value="ECO:0007669"/>
    <property type="project" value="UniProtKB-KW"/>
</dbReference>
<organism evidence="7 8">
    <name type="scientific">Mycobacterium palustre</name>
    <dbReference type="NCBI Taxonomy" id="153971"/>
    <lineage>
        <taxon>Bacteria</taxon>
        <taxon>Bacillati</taxon>
        <taxon>Actinomycetota</taxon>
        <taxon>Actinomycetes</taxon>
        <taxon>Mycobacteriales</taxon>
        <taxon>Mycobacteriaceae</taxon>
        <taxon>Mycobacterium</taxon>
        <taxon>Mycobacterium simiae complex</taxon>
    </lineage>
</organism>
<sequence>MVYRTQNGDVHAMVPYCKHMGADLSIGDVVDDELRCPFHHWQYGADGRCTKIPSGDRIPRQARLRTFPVEDKWGLIWVFWGSEPLYPVPSFEGYDDETMISHAFEAALAESIKVDPWVFASNVFDIVHNRVVHGLQIADPEVQVIDSYTARMHWDSEYIERESGKMRTDIDVYGTNVIRTRGEHDGRLTWHIAGVTPLGRGNTRVFFVLATLRDQGAREHLERQQTLHNRFVNEDLPILNSMRLGDFHLVGNDRAMARYFKFARDYPRKTMAELEILD</sequence>
<evidence type="ECO:0000313" key="7">
    <source>
        <dbReference type="EMBL" id="ORW21992.1"/>
    </source>
</evidence>
<gene>
    <name evidence="7" type="ORF">AWC19_13670</name>
</gene>
<keyword evidence="1" id="KW-0001">2Fe-2S</keyword>
<evidence type="ECO:0000256" key="1">
    <source>
        <dbReference type="ARBA" id="ARBA00022714"/>
    </source>
</evidence>
<dbReference type="AlphaFoldDB" id="A0A1X1ZF87"/>
<dbReference type="SUPFAM" id="SSF50022">
    <property type="entry name" value="ISP domain"/>
    <property type="match status" value="1"/>
</dbReference>
<evidence type="ECO:0000259" key="6">
    <source>
        <dbReference type="PROSITE" id="PS51296"/>
    </source>
</evidence>